<gene>
    <name evidence="3" type="ORF">MAGMO_3335</name>
</gene>
<accession>A0A1S7LKH7</accession>
<name>A0A1S7LKH7_MAGMO</name>
<keyword evidence="2" id="KW-1133">Transmembrane helix</keyword>
<feature type="transmembrane region" description="Helical" evidence="2">
    <location>
        <begin position="54"/>
        <end position="77"/>
    </location>
</feature>
<keyword evidence="2" id="KW-0812">Transmembrane</keyword>
<sequence length="155" mass="17411">MAEETTNPTTPAAANQDAELTQAHATHEQRRKRQSISYLGKNNRRQGADLILRLAEWSNTLCWALLISIMVTTHLALPDQTTIYSLIFNVPVNYSIDTGLIQSATSLSILMLVTAVAGLGLTRMRNRRSLDRWHKGLIFNICASLFFILLLLIKF</sequence>
<keyword evidence="2" id="KW-0472">Membrane</keyword>
<dbReference type="EMBL" id="LO017727">
    <property type="protein sequence ID" value="CRH07472.1"/>
    <property type="molecule type" value="Genomic_DNA"/>
</dbReference>
<evidence type="ECO:0000256" key="1">
    <source>
        <dbReference type="SAM" id="MobiDB-lite"/>
    </source>
</evidence>
<feature type="transmembrane region" description="Helical" evidence="2">
    <location>
        <begin position="133"/>
        <end position="153"/>
    </location>
</feature>
<protein>
    <submittedName>
        <fullName evidence="3">Uncharacterized protein</fullName>
    </submittedName>
</protein>
<dbReference type="AlphaFoldDB" id="A0A1S7LKH7"/>
<proteinExistence type="predicted"/>
<evidence type="ECO:0000313" key="3">
    <source>
        <dbReference type="EMBL" id="CRH07472.1"/>
    </source>
</evidence>
<organism evidence="3">
    <name type="scientific">Magnetococcus massalia (strain MO-1)</name>
    <dbReference type="NCBI Taxonomy" id="451514"/>
    <lineage>
        <taxon>Bacteria</taxon>
        <taxon>Pseudomonadati</taxon>
        <taxon>Pseudomonadota</taxon>
        <taxon>Magnetococcia</taxon>
        <taxon>Magnetococcales</taxon>
        <taxon>Magnetococcaceae</taxon>
        <taxon>Magnetococcus</taxon>
    </lineage>
</organism>
<reference evidence="3" key="1">
    <citation type="submission" date="2015-04" db="EMBL/GenBank/DDBJ databases">
        <authorList>
            <person name="Syromyatnikov M.Y."/>
            <person name="Popov V.N."/>
        </authorList>
    </citation>
    <scope>NUCLEOTIDE SEQUENCE</scope>
    <source>
        <strain evidence="3">MO-1</strain>
    </source>
</reference>
<feature type="compositionally biased region" description="Low complexity" evidence="1">
    <location>
        <begin position="1"/>
        <end position="15"/>
    </location>
</feature>
<feature type="transmembrane region" description="Helical" evidence="2">
    <location>
        <begin position="100"/>
        <end position="121"/>
    </location>
</feature>
<evidence type="ECO:0000256" key="2">
    <source>
        <dbReference type="SAM" id="Phobius"/>
    </source>
</evidence>
<feature type="region of interest" description="Disordered" evidence="1">
    <location>
        <begin position="1"/>
        <end position="38"/>
    </location>
</feature>